<dbReference type="Proteomes" id="UP001212411">
    <property type="component" value="Chromosome 3"/>
</dbReference>
<dbReference type="KEGG" id="som:SOMG_04572"/>
<sequence length="364" mass="40820">MPSFLRRSNVSLSSADRPLELDVQMESPPLIMYGAPDVSSGALATGLLKMTVFEPSVQTNSVNLKFMRIISTKHPVRESCPNCRNTVDVLENWDLSSTTLSFVHGTHTWPFSFIVPGHFPQTTESPFVNIRYLLLATVTSDVSTNTNVKLEHSLSIRRSIILNTDKVAQRLFPPTSLVALLEMPPVIHALSCIPIQFQLTGCKPQNTRFSWRLSKVSWRIEEQIKAHISPCTEHEGSRKPHEFRETRLLGNDEHRHGWKIDGDRILFDITVSTSLLSKPICDVTLEGQYSISIAHQLIFETIVVEEINSQPVNSNARILRMKVNLPLTERGGLGVSWDEECPPMFTSVGPGPPPYEYALQLPSV</sequence>
<dbReference type="Pfam" id="PF13002">
    <property type="entry name" value="LDB19"/>
    <property type="match status" value="1"/>
</dbReference>
<dbReference type="EMBL" id="CP115613">
    <property type="protein sequence ID" value="WBW74842.1"/>
    <property type="molecule type" value="Genomic_DNA"/>
</dbReference>
<reference evidence="2 3" key="1">
    <citation type="journal article" date="2023" name="G3 (Bethesda)">
        <title>A high-quality reference genome for the fission yeast Schizosaccharomyces osmophilus.</title>
        <authorList>
            <person name="Jia G.S."/>
            <person name="Zhang W.C."/>
            <person name="Liang Y."/>
            <person name="Liu X.H."/>
            <person name="Rhind N."/>
            <person name="Pidoux A."/>
            <person name="Brysch-Herzberg M."/>
            <person name="Du L.L."/>
        </authorList>
    </citation>
    <scope>NUCLEOTIDE SEQUENCE [LARGE SCALE GENOMIC DNA]</scope>
    <source>
        <strain evidence="2 3">CBS 15793</strain>
    </source>
</reference>
<dbReference type="Gene3D" id="2.60.40.640">
    <property type="match status" value="1"/>
</dbReference>
<name>A0AAE9WEF7_9SCHI</name>
<dbReference type="RefSeq" id="XP_056039085.1">
    <property type="nucleotide sequence ID" value="XM_056183354.1"/>
</dbReference>
<evidence type="ECO:0000313" key="3">
    <source>
        <dbReference type="Proteomes" id="UP001212411"/>
    </source>
</evidence>
<organism evidence="2 3">
    <name type="scientific">Schizosaccharomyces osmophilus</name>
    <dbReference type="NCBI Taxonomy" id="2545709"/>
    <lineage>
        <taxon>Eukaryota</taxon>
        <taxon>Fungi</taxon>
        <taxon>Dikarya</taxon>
        <taxon>Ascomycota</taxon>
        <taxon>Taphrinomycotina</taxon>
        <taxon>Schizosaccharomycetes</taxon>
        <taxon>Schizosaccharomycetales</taxon>
        <taxon>Schizosaccharomycetaceae</taxon>
        <taxon>Schizosaccharomyces</taxon>
    </lineage>
</organism>
<proteinExistence type="predicted"/>
<evidence type="ECO:0000259" key="1">
    <source>
        <dbReference type="Pfam" id="PF13002"/>
    </source>
</evidence>
<keyword evidence="3" id="KW-1185">Reference proteome</keyword>
<evidence type="ECO:0000313" key="2">
    <source>
        <dbReference type="EMBL" id="WBW74842.1"/>
    </source>
</evidence>
<dbReference type="InterPro" id="IPR024391">
    <property type="entry name" value="LDB19_N"/>
</dbReference>
<dbReference type="InterPro" id="IPR014752">
    <property type="entry name" value="Arrestin-like_C"/>
</dbReference>
<feature type="domain" description="LDB19 N-terminal" evidence="1">
    <location>
        <begin position="62"/>
        <end position="235"/>
    </location>
</feature>
<dbReference type="GeneID" id="80878043"/>
<accession>A0AAE9WEF7</accession>
<dbReference type="AlphaFoldDB" id="A0AAE9WEF7"/>
<gene>
    <name evidence="2" type="primary">any2</name>
    <name evidence="2" type="ORF">SOMG_04572</name>
</gene>
<protein>
    <submittedName>
        <fullName evidence="2">Arrestin-related substrate adaptor Any2</fullName>
    </submittedName>
</protein>